<dbReference type="InterPro" id="IPR036465">
    <property type="entry name" value="vWFA_dom_sf"/>
</dbReference>
<dbReference type="Gene3D" id="3.40.50.410">
    <property type="entry name" value="von Willebrand factor, type A domain"/>
    <property type="match status" value="1"/>
</dbReference>
<dbReference type="PANTHER" id="PTHR24020:SF84">
    <property type="entry name" value="VWFA DOMAIN-CONTAINING PROTEIN"/>
    <property type="match status" value="1"/>
</dbReference>
<evidence type="ECO:0000313" key="3">
    <source>
        <dbReference type="Proteomes" id="UP000515154"/>
    </source>
</evidence>
<feature type="domain" description="VWFA" evidence="2">
    <location>
        <begin position="49"/>
        <end position="200"/>
    </location>
</feature>
<dbReference type="AlphaFoldDB" id="A0A6P7TVW0"/>
<evidence type="ECO:0000313" key="4">
    <source>
        <dbReference type="RefSeq" id="XP_029656529.1"/>
    </source>
</evidence>
<evidence type="ECO:0000259" key="2">
    <source>
        <dbReference type="PROSITE" id="PS50234"/>
    </source>
</evidence>
<accession>A0A6P7TVW0</accession>
<proteinExistence type="predicted"/>
<evidence type="ECO:0000256" key="1">
    <source>
        <dbReference type="SAM" id="SignalP"/>
    </source>
</evidence>
<organism evidence="3 4">
    <name type="scientific">Octopus sinensis</name>
    <name type="common">East Asian common octopus</name>
    <dbReference type="NCBI Taxonomy" id="2607531"/>
    <lineage>
        <taxon>Eukaryota</taxon>
        <taxon>Metazoa</taxon>
        <taxon>Spiralia</taxon>
        <taxon>Lophotrochozoa</taxon>
        <taxon>Mollusca</taxon>
        <taxon>Cephalopoda</taxon>
        <taxon>Coleoidea</taxon>
        <taxon>Octopodiformes</taxon>
        <taxon>Octopoda</taxon>
        <taxon>Incirrata</taxon>
        <taxon>Octopodidae</taxon>
        <taxon>Octopus</taxon>
    </lineage>
</organism>
<dbReference type="InterPro" id="IPR050525">
    <property type="entry name" value="ECM_Assembly_Org"/>
</dbReference>
<dbReference type="SMART" id="SM00327">
    <property type="entry name" value="VWA"/>
    <property type="match status" value="1"/>
</dbReference>
<evidence type="ECO:0000313" key="5">
    <source>
        <dbReference type="RefSeq" id="XP_036355571.1"/>
    </source>
</evidence>
<protein>
    <submittedName>
        <fullName evidence="4 5">Collagen alpha-4(VI) chain-like</fullName>
    </submittedName>
</protein>
<keyword evidence="1" id="KW-0732">Signal</keyword>
<dbReference type="CDD" id="cd01450">
    <property type="entry name" value="vWFA_subfamily_ECM"/>
    <property type="match status" value="1"/>
</dbReference>
<dbReference type="PANTHER" id="PTHR24020">
    <property type="entry name" value="COLLAGEN ALPHA"/>
    <property type="match status" value="1"/>
</dbReference>
<dbReference type="PRINTS" id="PR00453">
    <property type="entry name" value="VWFADOMAIN"/>
</dbReference>
<sequence length="200" mass="22506">MWIRTLILLTLAISAFGQAMLNGNGERIVDTVREISQPIQDACSNSKADIVFIIDGSRSIFPPDFKEQIEFLKSFVDHFIIGNNGMRFGVVTFGDKVIMDNTFGLTQYTSKEQLINRLSNIKFRHEHGTSTQTDLAIEYARETLFTEARLDTKKIAIVITDGLSTKPKKTAEEAMKMRNGEIVILAIGVGKKFQRKNCIQ</sequence>
<feature type="chain" id="PRO_5045019784" evidence="1">
    <location>
        <begin position="18"/>
        <end position="200"/>
    </location>
</feature>
<dbReference type="Pfam" id="PF00092">
    <property type="entry name" value="VWA"/>
    <property type="match status" value="1"/>
</dbReference>
<dbReference type="SUPFAM" id="SSF53300">
    <property type="entry name" value="vWA-like"/>
    <property type="match status" value="1"/>
</dbReference>
<keyword evidence="3" id="KW-1185">Reference proteome</keyword>
<name>A0A6P7TVW0_9MOLL</name>
<reference evidence="4 5" key="1">
    <citation type="submission" date="2025-08" db="UniProtKB">
        <authorList>
            <consortium name="RefSeq"/>
        </authorList>
    </citation>
    <scope>IDENTIFICATION</scope>
</reference>
<gene>
    <name evidence="4 5" type="primary">LOC115230507</name>
</gene>
<dbReference type="KEGG" id="osn:115230507"/>
<dbReference type="InterPro" id="IPR002035">
    <property type="entry name" value="VWF_A"/>
</dbReference>
<dbReference type="RefSeq" id="XP_036355571.1">
    <property type="nucleotide sequence ID" value="XM_036499678.1"/>
</dbReference>
<dbReference type="RefSeq" id="XP_029656529.1">
    <property type="nucleotide sequence ID" value="XM_029800669.2"/>
</dbReference>
<dbReference type="Proteomes" id="UP000515154">
    <property type="component" value="Unplaced"/>
</dbReference>
<feature type="signal peptide" evidence="1">
    <location>
        <begin position="1"/>
        <end position="17"/>
    </location>
</feature>
<dbReference type="PROSITE" id="PS50234">
    <property type="entry name" value="VWFA"/>
    <property type="match status" value="1"/>
</dbReference>